<evidence type="ECO:0000259" key="1">
    <source>
        <dbReference type="Pfam" id="PF00534"/>
    </source>
</evidence>
<feature type="domain" description="Glycosyl transferase family 1" evidence="1">
    <location>
        <begin position="184"/>
        <end position="292"/>
    </location>
</feature>
<evidence type="ECO:0000313" key="3">
    <source>
        <dbReference type="Proteomes" id="UP000286701"/>
    </source>
</evidence>
<proteinExistence type="predicted"/>
<comment type="caution">
    <text evidence="2">The sequence shown here is derived from an EMBL/GenBank/DDBJ whole genome shotgun (WGS) entry which is preliminary data.</text>
</comment>
<dbReference type="PANTHER" id="PTHR12526">
    <property type="entry name" value="GLYCOSYLTRANSFERASE"/>
    <property type="match status" value="1"/>
</dbReference>
<evidence type="ECO:0000313" key="2">
    <source>
        <dbReference type="EMBL" id="RWY55702.1"/>
    </source>
</evidence>
<dbReference type="GO" id="GO:0016757">
    <property type="term" value="F:glycosyltransferase activity"/>
    <property type="evidence" value="ECO:0007669"/>
    <property type="project" value="InterPro"/>
</dbReference>
<dbReference type="SUPFAM" id="SSF53756">
    <property type="entry name" value="UDP-Glycosyltransferase/glycogen phosphorylase"/>
    <property type="match status" value="1"/>
</dbReference>
<dbReference type="OrthoDB" id="1116389at2"/>
<dbReference type="Proteomes" id="UP000286701">
    <property type="component" value="Unassembled WGS sequence"/>
</dbReference>
<reference evidence="2 3" key="1">
    <citation type="submission" date="2019-01" db="EMBL/GenBank/DDBJ databases">
        <title>Mucilaginibacter antarcticum sp. nov., isolated from antarctic soil.</title>
        <authorList>
            <person name="Yan Y.-Q."/>
            <person name="Du Z.-J."/>
        </authorList>
    </citation>
    <scope>NUCLEOTIDE SEQUENCE [LARGE SCALE GENOMIC DNA]</scope>
    <source>
        <strain evidence="2 3">F01003</strain>
    </source>
</reference>
<dbReference type="AlphaFoldDB" id="A0A3S3WFF4"/>
<organism evidence="2 3">
    <name type="scientific">Mucilaginibacter gilvus</name>
    <dbReference type="NCBI Taxonomy" id="2305909"/>
    <lineage>
        <taxon>Bacteria</taxon>
        <taxon>Pseudomonadati</taxon>
        <taxon>Bacteroidota</taxon>
        <taxon>Sphingobacteriia</taxon>
        <taxon>Sphingobacteriales</taxon>
        <taxon>Sphingobacteriaceae</taxon>
        <taxon>Mucilaginibacter</taxon>
    </lineage>
</organism>
<keyword evidence="2" id="KW-0808">Transferase</keyword>
<dbReference type="InterPro" id="IPR001296">
    <property type="entry name" value="Glyco_trans_1"/>
</dbReference>
<protein>
    <submittedName>
        <fullName evidence="2">Glycosyltransferase</fullName>
    </submittedName>
</protein>
<name>A0A3S3WFF4_9SPHI</name>
<gene>
    <name evidence="2" type="ORF">EPL05_04825</name>
</gene>
<keyword evidence="3" id="KW-1185">Reference proteome</keyword>
<dbReference type="Gene3D" id="3.40.50.2000">
    <property type="entry name" value="Glycogen Phosphorylase B"/>
    <property type="match status" value="2"/>
</dbReference>
<accession>A0A3S3WFF4</accession>
<sequence length="351" mass="39667">MPETLIILTPGFPADEMDTTCIPPQQVFVKALKDNYPKLRIIILSFQYPFQEKEYLWHGIKVIAFGGQGKGGLARMATWFKAWQCLRAIKERHKPIGILSFWLGEVAFVGSLFAKWNKLKHYSWLLGQDAKAGNKYARRIKPQSVNLIAISEFIVNQYQQNYGVKPGHVIPVGVSSQPFKDVGNMRDIDLLAAGSLIPLKRYHLFVELVKELKKDHPNIRAVLCGAGPEMERLSAMLAESELEDNLILKGELPHQQVLELMQQAKVFIHPSEYEGFSTVCLEALAACATVVSFIKAMDENLPNWHIANTTEEMNRIAGELLNDDTRKYEPTLPYSVNNTAKAMMALFNYSE</sequence>
<dbReference type="EMBL" id="SBIW01000002">
    <property type="protein sequence ID" value="RWY55702.1"/>
    <property type="molecule type" value="Genomic_DNA"/>
</dbReference>
<dbReference type="RefSeq" id="WP_128532636.1">
    <property type="nucleotide sequence ID" value="NZ_SBIW01000002.1"/>
</dbReference>
<dbReference type="CDD" id="cd03801">
    <property type="entry name" value="GT4_PimA-like"/>
    <property type="match status" value="1"/>
</dbReference>
<dbReference type="Pfam" id="PF00534">
    <property type="entry name" value="Glycos_transf_1"/>
    <property type="match status" value="1"/>
</dbReference>